<evidence type="ECO:0000313" key="7">
    <source>
        <dbReference type="EMBL" id="KAJ3168440.1"/>
    </source>
</evidence>
<comment type="caution">
    <text evidence="7">The sequence shown here is derived from an EMBL/GenBank/DDBJ whole genome shotgun (WGS) entry which is preliminary data.</text>
</comment>
<sequence>MSTQSPDTSALRITTEMSQRPTTPKRLTQLIPQLRSASRGSASSGGSSSSQQILSDVLEQLSPVCATPVSARLRGGSDEWEGVLEEYTIVKTIGEGSFGKVKLAVHLATGEQVAIKVMPKPAATTPDPRSKDAAGAADDDDENNPTANAPTSTDRILREILVLSHLSHPNISRLLQVVSTPENIFLVLEYESGGELFDHIATHPSGRVPEPQARKMFRELCSAVQYCHASGVVHRDLKPENLLLDADGAIKIIDYGFTNLVKHDGKMLETFCGSAAYAAPEMIAGKKYTGPEADVWSMGVILYVIVAGVMPFDDRHMARMFAAIMGGKYKIPENVSAECADLIKQILKTNPHTRATLQDIAKHPWTTDNGALSPLRLYQQPSGVDDILPFDPAEHQVDQAVVNELIALRYDAHEVVDAVQSGEPGPLTAAYWLVRKRRARDAAKGGAPATHTLDAAVQQQQQQQQQQARPALRVNISGTEFPVDAIKSPTSRVAKSAAAPADSAIEMYTPRSAQAVEIVLPPPPAAAAAQQSKDPLQPSAAEYTYATHAPTNTLLDRLRRPSANTAPPQHVPVPNPAAISTKPAFLMPPSTLPLLARHPHVTLAQTSPTQYTCTVTLPPRHLSPLDAQTPELAMEMILGDFLAGWSFRLEQGAGSVGVWSEEEEKGPGDFEQNVRALVAEVESGRV</sequence>
<comment type="similarity">
    <text evidence="3">Belongs to the protein kinase superfamily. CAMK Ser/Thr protein kinase family. Smok subfamily.</text>
</comment>
<feature type="domain" description="Protein kinase" evidence="6">
    <location>
        <begin position="87"/>
        <end position="366"/>
    </location>
</feature>
<evidence type="ECO:0000256" key="3">
    <source>
        <dbReference type="ARBA" id="ARBA00038181"/>
    </source>
</evidence>
<dbReference type="SUPFAM" id="SSF56112">
    <property type="entry name" value="Protein kinase-like (PK-like)"/>
    <property type="match status" value="1"/>
</dbReference>
<keyword evidence="8" id="KW-1185">Reference proteome</keyword>
<dbReference type="InterPro" id="IPR008271">
    <property type="entry name" value="Ser/Thr_kinase_AS"/>
</dbReference>
<gene>
    <name evidence="7" type="ORF">HDU87_000996</name>
</gene>
<dbReference type="GO" id="GO:0035556">
    <property type="term" value="P:intracellular signal transduction"/>
    <property type="evidence" value="ECO:0007669"/>
    <property type="project" value="TreeGrafter"/>
</dbReference>
<dbReference type="GO" id="GO:0005737">
    <property type="term" value="C:cytoplasm"/>
    <property type="evidence" value="ECO:0007669"/>
    <property type="project" value="TreeGrafter"/>
</dbReference>
<dbReference type="SMART" id="SM00220">
    <property type="entry name" value="S_TKc"/>
    <property type="match status" value="1"/>
</dbReference>
<feature type="binding site" evidence="4">
    <location>
        <position position="116"/>
    </location>
    <ligand>
        <name>ATP</name>
        <dbReference type="ChEBI" id="CHEBI:30616"/>
    </ligand>
</feature>
<keyword evidence="1 4" id="KW-0547">Nucleotide-binding</keyword>
<dbReference type="InterPro" id="IPR017441">
    <property type="entry name" value="Protein_kinase_ATP_BS"/>
</dbReference>
<organism evidence="7 8">
    <name type="scientific">Geranomyces variabilis</name>
    <dbReference type="NCBI Taxonomy" id="109894"/>
    <lineage>
        <taxon>Eukaryota</taxon>
        <taxon>Fungi</taxon>
        <taxon>Fungi incertae sedis</taxon>
        <taxon>Chytridiomycota</taxon>
        <taxon>Chytridiomycota incertae sedis</taxon>
        <taxon>Chytridiomycetes</taxon>
        <taxon>Spizellomycetales</taxon>
        <taxon>Powellomycetaceae</taxon>
        <taxon>Geranomyces</taxon>
    </lineage>
</organism>
<feature type="compositionally biased region" description="Low complexity" evidence="5">
    <location>
        <begin position="458"/>
        <end position="467"/>
    </location>
</feature>
<dbReference type="InterPro" id="IPR000719">
    <property type="entry name" value="Prot_kinase_dom"/>
</dbReference>
<dbReference type="GO" id="GO:0004674">
    <property type="term" value="F:protein serine/threonine kinase activity"/>
    <property type="evidence" value="ECO:0007669"/>
    <property type="project" value="TreeGrafter"/>
</dbReference>
<evidence type="ECO:0000256" key="2">
    <source>
        <dbReference type="ARBA" id="ARBA00022840"/>
    </source>
</evidence>
<name>A0AAD5XNJ8_9FUNG</name>
<keyword evidence="2 4" id="KW-0067">ATP-binding</keyword>
<dbReference type="Pfam" id="PF00069">
    <property type="entry name" value="Pkinase"/>
    <property type="match status" value="1"/>
</dbReference>
<dbReference type="Gene3D" id="1.10.510.10">
    <property type="entry name" value="Transferase(Phosphotransferase) domain 1"/>
    <property type="match status" value="1"/>
</dbReference>
<reference evidence="7" key="1">
    <citation type="submission" date="2020-05" db="EMBL/GenBank/DDBJ databases">
        <title>Phylogenomic resolution of chytrid fungi.</title>
        <authorList>
            <person name="Stajich J.E."/>
            <person name="Amses K."/>
            <person name="Simmons R."/>
            <person name="Seto K."/>
            <person name="Myers J."/>
            <person name="Bonds A."/>
            <person name="Quandt C.A."/>
            <person name="Barry K."/>
            <person name="Liu P."/>
            <person name="Grigoriev I."/>
            <person name="Longcore J.E."/>
            <person name="James T.Y."/>
        </authorList>
    </citation>
    <scope>NUCLEOTIDE SEQUENCE</scope>
    <source>
        <strain evidence="7">JEL0379</strain>
    </source>
</reference>
<feature type="region of interest" description="Disordered" evidence="5">
    <location>
        <begin position="1"/>
        <end position="53"/>
    </location>
</feature>
<evidence type="ECO:0000259" key="6">
    <source>
        <dbReference type="PROSITE" id="PS50011"/>
    </source>
</evidence>
<dbReference type="AlphaFoldDB" id="A0AAD5XNJ8"/>
<dbReference type="Proteomes" id="UP001212152">
    <property type="component" value="Unassembled WGS sequence"/>
</dbReference>
<feature type="compositionally biased region" description="Polar residues" evidence="5">
    <location>
        <begin position="1"/>
        <end position="26"/>
    </location>
</feature>
<feature type="region of interest" description="Disordered" evidence="5">
    <location>
        <begin position="119"/>
        <end position="151"/>
    </location>
</feature>
<dbReference type="PANTHER" id="PTHR24346">
    <property type="entry name" value="MAP/MICROTUBULE AFFINITY-REGULATING KINASE"/>
    <property type="match status" value="1"/>
</dbReference>
<dbReference type="PANTHER" id="PTHR24346:SF30">
    <property type="entry name" value="MATERNAL EMBRYONIC LEUCINE ZIPPER KINASE"/>
    <property type="match status" value="1"/>
</dbReference>
<dbReference type="FunFam" id="1.10.510.10:FF:000002">
    <property type="entry name" value="Non-specific serine/threonine protein kinase"/>
    <property type="match status" value="1"/>
</dbReference>
<feature type="compositionally biased region" description="Low complexity" evidence="5">
    <location>
        <begin position="35"/>
        <end position="50"/>
    </location>
</feature>
<dbReference type="EMBL" id="JADGJQ010000119">
    <property type="protein sequence ID" value="KAJ3168440.1"/>
    <property type="molecule type" value="Genomic_DNA"/>
</dbReference>
<dbReference type="CDD" id="cd14003">
    <property type="entry name" value="STKc_AMPK-like"/>
    <property type="match status" value="1"/>
</dbReference>
<evidence type="ECO:0000256" key="5">
    <source>
        <dbReference type="SAM" id="MobiDB-lite"/>
    </source>
</evidence>
<evidence type="ECO:0000256" key="4">
    <source>
        <dbReference type="PROSITE-ProRule" id="PRU10141"/>
    </source>
</evidence>
<evidence type="ECO:0000256" key="1">
    <source>
        <dbReference type="ARBA" id="ARBA00022741"/>
    </source>
</evidence>
<feature type="region of interest" description="Disordered" evidence="5">
    <location>
        <begin position="442"/>
        <end position="471"/>
    </location>
</feature>
<dbReference type="PROSITE" id="PS50011">
    <property type="entry name" value="PROTEIN_KINASE_DOM"/>
    <property type="match status" value="1"/>
</dbReference>
<protein>
    <recommendedName>
        <fullName evidence="6">Protein kinase domain-containing protein</fullName>
    </recommendedName>
</protein>
<evidence type="ECO:0000313" key="8">
    <source>
        <dbReference type="Proteomes" id="UP001212152"/>
    </source>
</evidence>
<dbReference type="PROSITE" id="PS00108">
    <property type="entry name" value="PROTEIN_KINASE_ST"/>
    <property type="match status" value="1"/>
</dbReference>
<dbReference type="PROSITE" id="PS00107">
    <property type="entry name" value="PROTEIN_KINASE_ATP"/>
    <property type="match status" value="1"/>
</dbReference>
<proteinExistence type="inferred from homology"/>
<dbReference type="InterPro" id="IPR011009">
    <property type="entry name" value="Kinase-like_dom_sf"/>
</dbReference>
<dbReference type="GO" id="GO:0005524">
    <property type="term" value="F:ATP binding"/>
    <property type="evidence" value="ECO:0007669"/>
    <property type="project" value="UniProtKB-UniRule"/>
</dbReference>
<accession>A0AAD5XNJ8</accession>